<comment type="similarity">
    <text evidence="5">Belongs to the protein N5-glutamine methyltransferase family. PrmC subfamily.</text>
</comment>
<dbReference type="NCBIfam" id="TIGR03534">
    <property type="entry name" value="RF_mod_PrmC"/>
    <property type="match status" value="1"/>
</dbReference>
<dbReference type="CDD" id="cd02440">
    <property type="entry name" value="AdoMet_MTases"/>
    <property type="match status" value="1"/>
</dbReference>
<dbReference type="Pfam" id="PF05175">
    <property type="entry name" value="MTS"/>
    <property type="match status" value="1"/>
</dbReference>
<evidence type="ECO:0000256" key="1">
    <source>
        <dbReference type="ARBA" id="ARBA00022603"/>
    </source>
</evidence>
<feature type="binding site" evidence="5">
    <location>
        <position position="165"/>
    </location>
    <ligand>
        <name>S-adenosyl-L-methionine</name>
        <dbReference type="ChEBI" id="CHEBI:59789"/>
    </ligand>
</feature>
<accession>A0ABW3HJQ5</accession>
<feature type="domain" description="Methyltransferase small" evidence="6">
    <location>
        <begin position="134"/>
        <end position="215"/>
    </location>
</feature>
<keyword evidence="9" id="KW-1185">Reference proteome</keyword>
<evidence type="ECO:0000313" key="9">
    <source>
        <dbReference type="Proteomes" id="UP001597044"/>
    </source>
</evidence>
<protein>
    <recommendedName>
        <fullName evidence="5">Release factor glutamine methyltransferase</fullName>
        <shortName evidence="5">RF MTase</shortName>
        <ecNumber evidence="5">2.1.1.297</ecNumber>
    </recommendedName>
    <alternativeName>
        <fullName evidence="5">N5-glutamine methyltransferase PrmC</fullName>
    </alternativeName>
    <alternativeName>
        <fullName evidence="5">Protein-(glutamine-N5) MTase PrmC</fullName>
    </alternativeName>
    <alternativeName>
        <fullName evidence="5">Protein-glutamine N-methyltransferase PrmC</fullName>
    </alternativeName>
</protein>
<sequence>MNLHNAMPSNSAATITLEQWLKAATATLAQSLAWQPVSGDAVSARREASSVLLAAIGKTHAWLLTWPDACLSTDELARADAWLARRAAGEPLAYLRGEQEFWSLSLQVAPGILVPRADTECLVEQALLRIASAGAVRVLDLGTGSGAIALAIAHERRQAQVFAADRSALAVAVAQTNAARLSLALSCRESDWFSAFAGDRFDVIVSNPPYIAEDDPHLAALKFEPIQALAAADFGLADLREIIMQAPKHLSMNGYLLLEHGHDQAAAVRELLQQAGFVDVCSTRDFGGNERVTGGRWTGVSDDDA</sequence>
<feature type="binding site" evidence="5">
    <location>
        <begin position="207"/>
        <end position="210"/>
    </location>
    <ligand>
        <name>substrate</name>
    </ligand>
</feature>
<dbReference type="Gene3D" id="1.10.8.10">
    <property type="entry name" value="DNA helicase RuvA subunit, C-terminal domain"/>
    <property type="match status" value="1"/>
</dbReference>
<dbReference type="InterPro" id="IPR029063">
    <property type="entry name" value="SAM-dependent_MTases_sf"/>
</dbReference>
<dbReference type="GO" id="GO:0102559">
    <property type="term" value="F:peptide chain release factor N(5)-glutamine methyltransferase activity"/>
    <property type="evidence" value="ECO:0007669"/>
    <property type="project" value="UniProtKB-EC"/>
</dbReference>
<reference evidence="9" key="1">
    <citation type="journal article" date="2019" name="Int. J. Syst. Evol. Microbiol.">
        <title>The Global Catalogue of Microorganisms (GCM) 10K type strain sequencing project: providing services to taxonomists for standard genome sequencing and annotation.</title>
        <authorList>
            <consortium name="The Broad Institute Genomics Platform"/>
            <consortium name="The Broad Institute Genome Sequencing Center for Infectious Disease"/>
            <person name="Wu L."/>
            <person name="Ma J."/>
        </authorList>
    </citation>
    <scope>NUCLEOTIDE SEQUENCE [LARGE SCALE GENOMIC DNA]</scope>
    <source>
        <strain evidence="9">CCUG 63419</strain>
    </source>
</reference>
<feature type="binding site" evidence="5">
    <location>
        <begin position="142"/>
        <end position="146"/>
    </location>
    <ligand>
        <name>S-adenosyl-L-methionine</name>
        <dbReference type="ChEBI" id="CHEBI:59789"/>
    </ligand>
</feature>
<keyword evidence="3 5" id="KW-0949">S-adenosyl-L-methionine</keyword>
<evidence type="ECO:0000256" key="3">
    <source>
        <dbReference type="ARBA" id="ARBA00022691"/>
    </source>
</evidence>
<dbReference type="HAMAP" id="MF_02126">
    <property type="entry name" value="RF_methyltr_PrmC"/>
    <property type="match status" value="1"/>
</dbReference>
<comment type="function">
    <text evidence="5">Methylates the class 1 translation termination release factors RF1/PrfA and RF2/PrfB on the glutamine residue of the universally conserved GGQ motif.</text>
</comment>
<dbReference type="InterPro" id="IPR050320">
    <property type="entry name" value="N5-glutamine_MTase"/>
</dbReference>
<dbReference type="Gene3D" id="3.40.50.150">
    <property type="entry name" value="Vaccinia Virus protein VP39"/>
    <property type="match status" value="1"/>
</dbReference>
<evidence type="ECO:0000259" key="7">
    <source>
        <dbReference type="Pfam" id="PF17827"/>
    </source>
</evidence>
<dbReference type="Proteomes" id="UP001597044">
    <property type="component" value="Unassembled WGS sequence"/>
</dbReference>
<dbReference type="EC" id="2.1.1.297" evidence="5"/>
<gene>
    <name evidence="5 8" type="primary">prmC</name>
    <name evidence="8" type="ORF">ACFQ0F_11480</name>
</gene>
<dbReference type="PROSITE" id="PS00092">
    <property type="entry name" value="N6_MTASE"/>
    <property type="match status" value="1"/>
</dbReference>
<feature type="domain" description="Release factor glutamine methyltransferase N-terminal" evidence="7">
    <location>
        <begin position="41"/>
        <end position="97"/>
    </location>
</feature>
<proteinExistence type="inferred from homology"/>
<evidence type="ECO:0000256" key="2">
    <source>
        <dbReference type="ARBA" id="ARBA00022679"/>
    </source>
</evidence>
<dbReference type="InterPro" id="IPR007848">
    <property type="entry name" value="Small_mtfrase_dom"/>
</dbReference>
<feature type="binding site" evidence="5">
    <location>
        <position position="192"/>
    </location>
    <ligand>
        <name>S-adenosyl-L-methionine</name>
        <dbReference type="ChEBI" id="CHEBI:59789"/>
    </ligand>
</feature>
<dbReference type="RefSeq" id="WP_379072353.1">
    <property type="nucleotide sequence ID" value="NZ_JBHTIT010000002.1"/>
</dbReference>
<comment type="catalytic activity">
    <reaction evidence="4 5">
        <text>L-glutaminyl-[peptide chain release factor] + S-adenosyl-L-methionine = N(5)-methyl-L-glutaminyl-[peptide chain release factor] + S-adenosyl-L-homocysteine + H(+)</text>
        <dbReference type="Rhea" id="RHEA:42896"/>
        <dbReference type="Rhea" id="RHEA-COMP:10271"/>
        <dbReference type="Rhea" id="RHEA-COMP:10272"/>
        <dbReference type="ChEBI" id="CHEBI:15378"/>
        <dbReference type="ChEBI" id="CHEBI:30011"/>
        <dbReference type="ChEBI" id="CHEBI:57856"/>
        <dbReference type="ChEBI" id="CHEBI:59789"/>
        <dbReference type="ChEBI" id="CHEBI:61891"/>
        <dbReference type="EC" id="2.1.1.297"/>
    </reaction>
</comment>
<evidence type="ECO:0000256" key="4">
    <source>
        <dbReference type="ARBA" id="ARBA00048391"/>
    </source>
</evidence>
<keyword evidence="2 5" id="KW-0808">Transferase</keyword>
<keyword evidence="1 5" id="KW-0489">Methyltransferase</keyword>
<dbReference type="InterPro" id="IPR004556">
    <property type="entry name" value="HemK-like"/>
</dbReference>
<dbReference type="SUPFAM" id="SSF53335">
    <property type="entry name" value="S-adenosyl-L-methionine-dependent methyltransferases"/>
    <property type="match status" value="1"/>
</dbReference>
<evidence type="ECO:0000256" key="5">
    <source>
        <dbReference type="HAMAP-Rule" id="MF_02126"/>
    </source>
</evidence>
<dbReference type="GO" id="GO:0032259">
    <property type="term" value="P:methylation"/>
    <property type="evidence" value="ECO:0007669"/>
    <property type="project" value="UniProtKB-KW"/>
</dbReference>
<dbReference type="Pfam" id="PF17827">
    <property type="entry name" value="PrmC_N"/>
    <property type="match status" value="1"/>
</dbReference>
<dbReference type="PANTHER" id="PTHR18895:SF74">
    <property type="entry name" value="MTRF1L RELEASE FACTOR GLUTAMINE METHYLTRANSFERASE"/>
    <property type="match status" value="1"/>
</dbReference>
<name>A0ABW3HJQ5_9GAMM</name>
<dbReference type="InterPro" id="IPR040758">
    <property type="entry name" value="PrmC_N"/>
</dbReference>
<dbReference type="EMBL" id="JBHTIT010000002">
    <property type="protein sequence ID" value="MFD0950994.1"/>
    <property type="molecule type" value="Genomic_DNA"/>
</dbReference>
<comment type="caution">
    <text evidence="8">The sequence shown here is derived from an EMBL/GenBank/DDBJ whole genome shotgun (WGS) entry which is preliminary data.</text>
</comment>
<dbReference type="PANTHER" id="PTHR18895">
    <property type="entry name" value="HEMK METHYLTRANSFERASE"/>
    <property type="match status" value="1"/>
</dbReference>
<evidence type="ECO:0000313" key="8">
    <source>
        <dbReference type="EMBL" id="MFD0950994.1"/>
    </source>
</evidence>
<dbReference type="InterPro" id="IPR019874">
    <property type="entry name" value="RF_methyltr_PrmC"/>
</dbReference>
<dbReference type="InterPro" id="IPR002052">
    <property type="entry name" value="DNA_methylase_N6_adenine_CS"/>
</dbReference>
<evidence type="ECO:0000259" key="6">
    <source>
        <dbReference type="Pfam" id="PF05175"/>
    </source>
</evidence>
<feature type="binding site" evidence="5">
    <location>
        <position position="207"/>
    </location>
    <ligand>
        <name>S-adenosyl-L-methionine</name>
        <dbReference type="ChEBI" id="CHEBI:59789"/>
    </ligand>
</feature>
<organism evidence="8 9">
    <name type="scientific">Paraperlucidibaca wandonensis</name>
    <dbReference type="NCBI Taxonomy" id="1268273"/>
    <lineage>
        <taxon>Bacteria</taxon>
        <taxon>Pseudomonadati</taxon>
        <taxon>Pseudomonadota</taxon>
        <taxon>Gammaproteobacteria</taxon>
        <taxon>Moraxellales</taxon>
        <taxon>Moraxellaceae</taxon>
        <taxon>Paraperlucidibaca</taxon>
    </lineage>
</organism>
<dbReference type="NCBIfam" id="TIGR00536">
    <property type="entry name" value="hemK_fam"/>
    <property type="match status" value="1"/>
</dbReference>